<proteinExistence type="predicted"/>
<dbReference type="Proteomes" id="UP000001520">
    <property type="component" value="Chromosome"/>
</dbReference>
<dbReference type="RefSeq" id="WP_013007125.1">
    <property type="nucleotide sequence ID" value="NC_013939.1"/>
</dbReference>
<evidence type="ECO:0000313" key="2">
    <source>
        <dbReference type="EMBL" id="BAI79877.1"/>
    </source>
</evidence>
<sequence>MKYNNLISIITPSYNSEKFISETIKSVLTQTYQYWEMIIVDDCSPDNSNKIIEKFCRKDNRIKLIKLERNSGPAIARNRGIQEARGRYIAFLDADDLWKPDKLEKQLNFMAENKLSFTYSSYDLIDEDGRFLGTFKTKETISYESMLKTCSVGCLTAIYDTKILGKMFMPNILKRQDYGLWLKILKKIRTTKGIIEPLAIYRIRKDSVSSNKLKAALYQWKIYRDVEELSLFKSLYYFINYVYYGIKKYK</sequence>
<dbReference type="CDD" id="cd00761">
    <property type="entry name" value="Glyco_tranf_GTA_type"/>
    <property type="match status" value="1"/>
</dbReference>
<dbReference type="InterPro" id="IPR001173">
    <property type="entry name" value="Glyco_trans_2-like"/>
</dbReference>
<dbReference type="PANTHER" id="PTHR22916:SF3">
    <property type="entry name" value="UDP-GLCNAC:BETAGAL BETA-1,3-N-ACETYLGLUCOSAMINYLTRANSFERASE-LIKE PROTEIN 1"/>
    <property type="match status" value="1"/>
</dbReference>
<protein>
    <submittedName>
        <fullName evidence="2">Glycosyl transferase</fullName>
    </submittedName>
</protein>
<evidence type="ECO:0000313" key="3">
    <source>
        <dbReference type="Proteomes" id="UP000001520"/>
    </source>
</evidence>
<dbReference type="HOGENOM" id="CLU_025996_0_3_0"/>
<dbReference type="EMBL" id="AP011529">
    <property type="protein sequence ID" value="BAI79877.1"/>
    <property type="molecule type" value="Genomic_DNA"/>
</dbReference>
<dbReference type="AlphaFoldDB" id="D3PBA4"/>
<gene>
    <name evidence="2" type="ordered locus">DEFDS_0383</name>
</gene>
<dbReference type="PANTHER" id="PTHR22916">
    <property type="entry name" value="GLYCOSYLTRANSFERASE"/>
    <property type="match status" value="1"/>
</dbReference>
<evidence type="ECO:0000259" key="1">
    <source>
        <dbReference type="Pfam" id="PF00535"/>
    </source>
</evidence>
<reference evidence="2 3" key="1">
    <citation type="journal article" date="2010" name="DNA Res.">
        <title>Bacterial lifestyle in a deep-sea hydrothermal vent chimney revealed by the genome sequence of the thermophilic bacterium Deferribacter desulfuricans SSM1.</title>
        <authorList>
            <person name="Takaki Y."/>
            <person name="Shimamura S."/>
            <person name="Nakagawa S."/>
            <person name="Fukuhara Y."/>
            <person name="Horikawa H."/>
            <person name="Ankai A."/>
            <person name="Harada T."/>
            <person name="Hosoyama A."/>
            <person name="Oguchi A."/>
            <person name="Fukui S."/>
            <person name="Fujita N."/>
            <person name="Takami H."/>
            <person name="Takai K."/>
        </authorList>
    </citation>
    <scope>NUCLEOTIDE SEQUENCE [LARGE SCALE GENOMIC DNA]</scope>
    <source>
        <strain evidence="3">DSM 14783 / JCM 11476 / NBRC 101012 / SSM1</strain>
    </source>
</reference>
<dbReference type="Pfam" id="PF00535">
    <property type="entry name" value="Glycos_transf_2"/>
    <property type="match status" value="1"/>
</dbReference>
<dbReference type="FunFam" id="3.90.550.10:FF:000130">
    <property type="entry name" value="Family 2 glycosyl transferase"/>
    <property type="match status" value="1"/>
</dbReference>
<dbReference type="SUPFAM" id="SSF53448">
    <property type="entry name" value="Nucleotide-diphospho-sugar transferases"/>
    <property type="match status" value="1"/>
</dbReference>
<organism evidence="2 3">
    <name type="scientific">Deferribacter desulfuricans (strain DSM 14783 / JCM 11476 / NBRC 101012 / SSM1)</name>
    <dbReference type="NCBI Taxonomy" id="639282"/>
    <lineage>
        <taxon>Bacteria</taxon>
        <taxon>Pseudomonadati</taxon>
        <taxon>Deferribacterota</taxon>
        <taxon>Deferribacteres</taxon>
        <taxon>Deferribacterales</taxon>
        <taxon>Deferribacteraceae</taxon>
        <taxon>Deferribacter</taxon>
    </lineage>
</organism>
<dbReference type="STRING" id="639282.DEFDS_0383"/>
<name>D3PBA4_DEFDS</name>
<accession>D3PBA4</accession>
<feature type="domain" description="Glycosyltransferase 2-like" evidence="1">
    <location>
        <begin position="8"/>
        <end position="134"/>
    </location>
</feature>
<dbReference type="GO" id="GO:0016758">
    <property type="term" value="F:hexosyltransferase activity"/>
    <property type="evidence" value="ECO:0007669"/>
    <property type="project" value="UniProtKB-ARBA"/>
</dbReference>
<dbReference type="InterPro" id="IPR029044">
    <property type="entry name" value="Nucleotide-diphossugar_trans"/>
</dbReference>
<dbReference type="Gene3D" id="3.90.550.10">
    <property type="entry name" value="Spore Coat Polysaccharide Biosynthesis Protein SpsA, Chain A"/>
    <property type="match status" value="1"/>
</dbReference>
<dbReference type="KEGG" id="ddf:DEFDS_0383"/>
<dbReference type="eggNOG" id="COG0463">
    <property type="taxonomic scope" value="Bacteria"/>
</dbReference>
<dbReference type="OrthoDB" id="9785185at2"/>
<dbReference type="CAZy" id="GT2">
    <property type="family name" value="Glycosyltransferase Family 2"/>
</dbReference>
<keyword evidence="3" id="KW-1185">Reference proteome</keyword>
<keyword evidence="2" id="KW-0808">Transferase</keyword>